<keyword evidence="2" id="KW-1185">Reference proteome</keyword>
<gene>
    <name evidence="1" type="ORF">LSAT_V11C800397630</name>
</gene>
<protein>
    <submittedName>
        <fullName evidence="1">Uncharacterized protein</fullName>
    </submittedName>
</protein>
<reference evidence="1 2" key="1">
    <citation type="journal article" date="2017" name="Nat. Commun.">
        <title>Genome assembly with in vitro proximity ligation data and whole-genome triplication in lettuce.</title>
        <authorList>
            <person name="Reyes-Chin-Wo S."/>
            <person name="Wang Z."/>
            <person name="Yang X."/>
            <person name="Kozik A."/>
            <person name="Arikit S."/>
            <person name="Song C."/>
            <person name="Xia L."/>
            <person name="Froenicke L."/>
            <person name="Lavelle D.O."/>
            <person name="Truco M.J."/>
            <person name="Xia R."/>
            <person name="Zhu S."/>
            <person name="Xu C."/>
            <person name="Xu H."/>
            <person name="Xu X."/>
            <person name="Cox K."/>
            <person name="Korf I."/>
            <person name="Meyers B.C."/>
            <person name="Michelmore R.W."/>
        </authorList>
    </citation>
    <scope>NUCLEOTIDE SEQUENCE [LARGE SCALE GENOMIC DNA]</scope>
    <source>
        <strain evidence="2">cv. Salinas</strain>
        <tissue evidence="1">Seedlings</tissue>
    </source>
</reference>
<evidence type="ECO:0000313" key="2">
    <source>
        <dbReference type="Proteomes" id="UP000235145"/>
    </source>
</evidence>
<dbReference type="EMBL" id="NBSK02000008">
    <property type="protein sequence ID" value="KAJ0191638.1"/>
    <property type="molecule type" value="Genomic_DNA"/>
</dbReference>
<dbReference type="AlphaFoldDB" id="A0A9R1UQK9"/>
<evidence type="ECO:0000313" key="1">
    <source>
        <dbReference type="EMBL" id="KAJ0191638.1"/>
    </source>
</evidence>
<name>A0A9R1UQK9_LACSA</name>
<comment type="caution">
    <text evidence="1">The sequence shown here is derived from an EMBL/GenBank/DDBJ whole genome shotgun (WGS) entry which is preliminary data.</text>
</comment>
<accession>A0A9R1UQK9</accession>
<dbReference type="Proteomes" id="UP000235145">
    <property type="component" value="Unassembled WGS sequence"/>
</dbReference>
<proteinExistence type="predicted"/>
<sequence>MEFGVRDKSYKWDLSRVPENYDFEIVTKMVKFFEKLKTKTELVSTTSKPLVNLFIREVLDVDIHLRKWPTKPMFLKMVKDMKT</sequence>
<organism evidence="1 2">
    <name type="scientific">Lactuca sativa</name>
    <name type="common">Garden lettuce</name>
    <dbReference type="NCBI Taxonomy" id="4236"/>
    <lineage>
        <taxon>Eukaryota</taxon>
        <taxon>Viridiplantae</taxon>
        <taxon>Streptophyta</taxon>
        <taxon>Embryophyta</taxon>
        <taxon>Tracheophyta</taxon>
        <taxon>Spermatophyta</taxon>
        <taxon>Magnoliopsida</taxon>
        <taxon>eudicotyledons</taxon>
        <taxon>Gunneridae</taxon>
        <taxon>Pentapetalae</taxon>
        <taxon>asterids</taxon>
        <taxon>campanulids</taxon>
        <taxon>Asterales</taxon>
        <taxon>Asteraceae</taxon>
        <taxon>Cichorioideae</taxon>
        <taxon>Cichorieae</taxon>
        <taxon>Lactucinae</taxon>
        <taxon>Lactuca</taxon>
    </lineage>
</organism>